<evidence type="ECO:0000256" key="2">
    <source>
        <dbReference type="ARBA" id="ARBA00047591"/>
    </source>
</evidence>
<dbReference type="Proteomes" id="UP000622797">
    <property type="component" value="Unassembled WGS sequence"/>
</dbReference>
<evidence type="ECO:0000313" key="6">
    <source>
        <dbReference type="Proteomes" id="UP000622797"/>
    </source>
</evidence>
<keyword evidence="6" id="KW-1185">Reference proteome</keyword>
<dbReference type="PANTHER" id="PTHR45856">
    <property type="entry name" value="ALPHA/BETA-HYDROLASES SUPERFAMILY PROTEIN"/>
    <property type="match status" value="1"/>
</dbReference>
<dbReference type="Gene3D" id="3.40.50.1820">
    <property type="entry name" value="alpha/beta hydrolase"/>
    <property type="match status" value="1"/>
</dbReference>
<evidence type="ECO:0000256" key="1">
    <source>
        <dbReference type="ARBA" id="ARBA00043996"/>
    </source>
</evidence>
<organism evidence="5 6">
    <name type="scientific">Fusarium sarcochroum</name>
    <dbReference type="NCBI Taxonomy" id="1208366"/>
    <lineage>
        <taxon>Eukaryota</taxon>
        <taxon>Fungi</taxon>
        <taxon>Dikarya</taxon>
        <taxon>Ascomycota</taxon>
        <taxon>Pezizomycotina</taxon>
        <taxon>Sordariomycetes</taxon>
        <taxon>Hypocreomycetidae</taxon>
        <taxon>Hypocreales</taxon>
        <taxon>Nectriaceae</taxon>
        <taxon>Fusarium</taxon>
        <taxon>Fusarium lateritium species complex</taxon>
    </lineage>
</organism>
<dbReference type="Pfam" id="PF01764">
    <property type="entry name" value="Lipase_3"/>
    <property type="match status" value="1"/>
</dbReference>
<dbReference type="InterPro" id="IPR029058">
    <property type="entry name" value="AB_hydrolase_fold"/>
</dbReference>
<dbReference type="SUPFAM" id="SSF53474">
    <property type="entry name" value="alpha/beta-Hydrolases"/>
    <property type="match status" value="1"/>
</dbReference>
<protein>
    <recommendedName>
        <fullName evidence="4">Fungal lipase-type domain-containing protein</fullName>
    </recommendedName>
</protein>
<evidence type="ECO:0000256" key="3">
    <source>
        <dbReference type="ARBA" id="ARBA00048461"/>
    </source>
</evidence>
<name>A0A8H4XA63_9HYPO</name>
<dbReference type="GO" id="GO:0006629">
    <property type="term" value="P:lipid metabolic process"/>
    <property type="evidence" value="ECO:0007669"/>
    <property type="project" value="InterPro"/>
</dbReference>
<dbReference type="EMBL" id="JABEXW010000278">
    <property type="protein sequence ID" value="KAF4966664.1"/>
    <property type="molecule type" value="Genomic_DNA"/>
</dbReference>
<evidence type="ECO:0000313" key="5">
    <source>
        <dbReference type="EMBL" id="KAF4966664.1"/>
    </source>
</evidence>
<comment type="caution">
    <text evidence="5">The sequence shown here is derived from an EMBL/GenBank/DDBJ whole genome shotgun (WGS) entry which is preliminary data.</text>
</comment>
<sequence length="407" mass="45280">MIGSLNEKLRQLLQRLDQEASGYTNAQVNEDESIEWNPSQTDVQLISAALKCARGAYHLEDTIVDTSYCTFRHEQVLDSSITGTVKAITSTIVGPVTDPETESDLLPVLVIAIRGSANKMDHIVNANSRAKATENFIHPAFLSQPNLKAHSGFLNSAWALDSIVAEQVKKYVQSFKTESGEKPHILFTGHSAGGAVSQLLYLHHIADQTLSESARFSCVTFGAPPCVTTPVDLTLYQPTGRTLCINIINEFDVVTRADKPYILSLVDLARVNLNLPPKTYFFEDESDEEIVDAALEATRAEESKLAPKLTKKLVENLHIDDSKIWHLPRPFYHHVGSNVVLFMRLVEGQMSLKAAEVTPTEFRKLLFCRVAVHGKSRYGERVEALEQGRFNDRIGWESERSSKGKDS</sequence>
<evidence type="ECO:0000259" key="4">
    <source>
        <dbReference type="Pfam" id="PF01764"/>
    </source>
</evidence>
<comment type="similarity">
    <text evidence="1">Belongs to the AB hydrolase superfamily. Lipase family. Class 3 subfamily.</text>
</comment>
<dbReference type="InterPro" id="IPR051218">
    <property type="entry name" value="Sec_MonoDiacylglyc_Lipase"/>
</dbReference>
<accession>A0A8H4XA63</accession>
<gene>
    <name evidence="5" type="ORF">FSARC_5653</name>
</gene>
<feature type="domain" description="Fungal lipase-type" evidence="4">
    <location>
        <begin position="110"/>
        <end position="257"/>
    </location>
</feature>
<reference evidence="5" key="2">
    <citation type="submission" date="2020-05" db="EMBL/GenBank/DDBJ databases">
        <authorList>
            <person name="Kim H.-S."/>
            <person name="Proctor R.H."/>
            <person name="Brown D.W."/>
        </authorList>
    </citation>
    <scope>NUCLEOTIDE SEQUENCE</scope>
    <source>
        <strain evidence="5">NRRL 20472</strain>
    </source>
</reference>
<dbReference type="InterPro" id="IPR002921">
    <property type="entry name" value="Fungal_lipase-type"/>
</dbReference>
<reference evidence="5" key="1">
    <citation type="journal article" date="2020" name="BMC Genomics">
        <title>Correction to: Identification and distribution of gene clusters required for synthesis of sphingolipid metabolism inhibitors in diverse species of the filamentous fungus Fusarium.</title>
        <authorList>
            <person name="Kim H.S."/>
            <person name="Lohmar J.M."/>
            <person name="Busman M."/>
            <person name="Brown D.W."/>
            <person name="Naumann T.A."/>
            <person name="Divon H.H."/>
            <person name="Lysoe E."/>
            <person name="Uhlig S."/>
            <person name="Proctor R.H."/>
        </authorList>
    </citation>
    <scope>NUCLEOTIDE SEQUENCE</scope>
    <source>
        <strain evidence="5">NRRL 20472</strain>
    </source>
</reference>
<proteinExistence type="inferred from homology"/>
<dbReference type="OrthoDB" id="426718at2759"/>
<dbReference type="AlphaFoldDB" id="A0A8H4XA63"/>
<dbReference type="PANTHER" id="PTHR45856:SF11">
    <property type="entry name" value="FUNGAL LIPASE-LIKE DOMAIN-CONTAINING PROTEIN"/>
    <property type="match status" value="1"/>
</dbReference>
<comment type="catalytic activity">
    <reaction evidence="2">
        <text>a diacylglycerol + H2O = a monoacylglycerol + a fatty acid + H(+)</text>
        <dbReference type="Rhea" id="RHEA:32731"/>
        <dbReference type="ChEBI" id="CHEBI:15377"/>
        <dbReference type="ChEBI" id="CHEBI:15378"/>
        <dbReference type="ChEBI" id="CHEBI:17408"/>
        <dbReference type="ChEBI" id="CHEBI:18035"/>
        <dbReference type="ChEBI" id="CHEBI:28868"/>
    </reaction>
</comment>
<comment type="catalytic activity">
    <reaction evidence="3">
        <text>a monoacylglycerol + H2O = glycerol + a fatty acid + H(+)</text>
        <dbReference type="Rhea" id="RHEA:15245"/>
        <dbReference type="ChEBI" id="CHEBI:15377"/>
        <dbReference type="ChEBI" id="CHEBI:15378"/>
        <dbReference type="ChEBI" id="CHEBI:17408"/>
        <dbReference type="ChEBI" id="CHEBI:17754"/>
        <dbReference type="ChEBI" id="CHEBI:28868"/>
    </reaction>
</comment>